<protein>
    <recommendedName>
        <fullName evidence="2">D-aminoacyl-tRNA deacylase</fullName>
        <shortName evidence="2">DTD</shortName>
        <ecNumber evidence="2">3.1.1.96</ecNumber>
    </recommendedName>
    <alternativeName>
        <fullName evidence="2">Gly-tRNA(Ala) deacylase</fullName>
        <ecNumber evidence="2">3.1.1.-</ecNumber>
    </alternativeName>
</protein>
<feature type="short sequence motif" description="Gly-cisPro motif, important for rejection of L-amino acids" evidence="2">
    <location>
        <begin position="138"/>
        <end position="139"/>
    </location>
</feature>
<keyword evidence="2" id="KW-0820">tRNA-binding</keyword>
<sequence>MRAVIQRVSEAILSVEHIPKCSIELGLVVLLGIEHEDTEEDASWLAKKIANLRIFYNDEGVKDLSVIDVNGEILVVSQFTLYARTKKGNRPAYIDAAHPDISKPLYELFVKKLQQEINKKIMTGIFGSYMQINMINDGPVTIIIDTKANK</sequence>
<dbReference type="FunFam" id="3.50.80.10:FF:000001">
    <property type="entry name" value="D-aminoacyl-tRNA deacylase"/>
    <property type="match status" value="1"/>
</dbReference>
<evidence type="ECO:0000313" key="4">
    <source>
        <dbReference type="Proteomes" id="UP000251835"/>
    </source>
</evidence>
<keyword evidence="2" id="KW-0694">RNA-binding</keyword>
<name>A0A7L4UR52_BALHA</name>
<accession>A0A7L4UR52</accession>
<reference evidence="3 4" key="1">
    <citation type="submission" date="2018-05" db="EMBL/GenBank/DDBJ databases">
        <title>Genomic Encyclopedia of Type Strains, Phase IV (KMG-IV): sequencing the most valuable type-strain genomes for metagenomic binning, comparative biology and taxonomic classification.</title>
        <authorList>
            <person name="Goeker M."/>
        </authorList>
    </citation>
    <scope>NUCLEOTIDE SEQUENCE [LARGE SCALE GENOMIC DNA]</scope>
    <source>
        <strain evidence="3 4">DSM 28579</strain>
    </source>
</reference>
<dbReference type="GO" id="GO:0019478">
    <property type="term" value="P:D-amino acid catabolic process"/>
    <property type="evidence" value="ECO:0007669"/>
    <property type="project" value="UniProtKB-UniRule"/>
</dbReference>
<comment type="catalytic activity">
    <reaction evidence="2">
        <text>a D-aminoacyl-tRNA + H2O = a tRNA + a D-alpha-amino acid + H(+)</text>
        <dbReference type="Rhea" id="RHEA:13953"/>
        <dbReference type="Rhea" id="RHEA-COMP:10123"/>
        <dbReference type="Rhea" id="RHEA-COMP:10124"/>
        <dbReference type="ChEBI" id="CHEBI:15377"/>
        <dbReference type="ChEBI" id="CHEBI:15378"/>
        <dbReference type="ChEBI" id="CHEBI:59871"/>
        <dbReference type="ChEBI" id="CHEBI:78442"/>
        <dbReference type="ChEBI" id="CHEBI:79333"/>
        <dbReference type="EC" id="3.1.1.96"/>
    </reaction>
</comment>
<dbReference type="OrthoDB" id="9801395at2"/>
<comment type="subcellular location">
    <subcellularLocation>
        <location evidence="2">Cytoplasm</location>
    </subcellularLocation>
</comment>
<dbReference type="PANTHER" id="PTHR10472:SF5">
    <property type="entry name" value="D-AMINOACYL-TRNA DEACYLASE 1"/>
    <property type="match status" value="1"/>
</dbReference>
<evidence type="ECO:0000256" key="2">
    <source>
        <dbReference type="HAMAP-Rule" id="MF_00518"/>
    </source>
</evidence>
<keyword evidence="2" id="KW-0963">Cytoplasm</keyword>
<dbReference type="SUPFAM" id="SSF69500">
    <property type="entry name" value="DTD-like"/>
    <property type="match status" value="1"/>
</dbReference>
<gene>
    <name evidence="2" type="primary">dtd</name>
    <name evidence="3" type="ORF">C7377_0537</name>
</gene>
<dbReference type="GO" id="GO:0000049">
    <property type="term" value="F:tRNA binding"/>
    <property type="evidence" value="ECO:0007669"/>
    <property type="project" value="UniProtKB-UniRule"/>
</dbReference>
<comment type="domain">
    <text evidence="2">A Gly-cisPro motif from one monomer fits into the active site of the other monomer to allow specific chiral rejection of L-amino acids.</text>
</comment>
<dbReference type="GO" id="GO:0043908">
    <property type="term" value="F:Ser(Gly)-tRNA(Ala) hydrolase activity"/>
    <property type="evidence" value="ECO:0007669"/>
    <property type="project" value="UniProtKB-UniRule"/>
</dbReference>
<dbReference type="NCBIfam" id="TIGR00256">
    <property type="entry name" value="D-aminoacyl-tRNA deacylase"/>
    <property type="match status" value="1"/>
</dbReference>
<dbReference type="PANTHER" id="PTHR10472">
    <property type="entry name" value="D-TYROSYL-TRNA TYR DEACYLASE"/>
    <property type="match status" value="1"/>
</dbReference>
<dbReference type="Pfam" id="PF02580">
    <property type="entry name" value="Tyr_Deacylase"/>
    <property type="match status" value="1"/>
</dbReference>
<dbReference type="GO" id="GO:0051500">
    <property type="term" value="F:D-tyrosyl-tRNA(Tyr) deacylase activity"/>
    <property type="evidence" value="ECO:0007669"/>
    <property type="project" value="TreeGrafter"/>
</dbReference>
<keyword evidence="2" id="KW-0378">Hydrolase</keyword>
<evidence type="ECO:0000313" key="3">
    <source>
        <dbReference type="EMBL" id="PVX52230.1"/>
    </source>
</evidence>
<proteinExistence type="inferred from homology"/>
<dbReference type="GO" id="GO:0106026">
    <property type="term" value="F:Gly-tRNA(Ala) deacylase activity"/>
    <property type="evidence" value="ECO:0007669"/>
    <property type="project" value="UniProtKB-UniRule"/>
</dbReference>
<dbReference type="Proteomes" id="UP000251835">
    <property type="component" value="Unassembled WGS sequence"/>
</dbReference>
<dbReference type="AlphaFoldDB" id="A0A7L4UR52"/>
<dbReference type="EC" id="3.1.1.-" evidence="2"/>
<dbReference type="InterPro" id="IPR003732">
    <property type="entry name" value="Daa-tRNA_deacyls_DTD"/>
</dbReference>
<dbReference type="EMBL" id="QENZ01000003">
    <property type="protein sequence ID" value="PVX52230.1"/>
    <property type="molecule type" value="Genomic_DNA"/>
</dbReference>
<dbReference type="HAMAP" id="MF_00518">
    <property type="entry name" value="Deacylase_Dtd"/>
    <property type="match status" value="1"/>
</dbReference>
<dbReference type="GO" id="GO:0005737">
    <property type="term" value="C:cytoplasm"/>
    <property type="evidence" value="ECO:0007669"/>
    <property type="project" value="UniProtKB-SubCell"/>
</dbReference>
<organism evidence="3 4">
    <name type="scientific">Balneicella halophila</name>
    <dbReference type="NCBI Taxonomy" id="1537566"/>
    <lineage>
        <taxon>Bacteria</taxon>
        <taxon>Pseudomonadati</taxon>
        <taxon>Bacteroidota</taxon>
        <taxon>Bacteroidia</taxon>
        <taxon>Bacteroidales</taxon>
        <taxon>Balneicellaceae</taxon>
        <taxon>Balneicella</taxon>
    </lineage>
</organism>
<comment type="function">
    <text evidence="2">An aminoacyl-tRNA editing enzyme that deacylates mischarged D-aminoacyl-tRNAs. Also deacylates mischarged glycyl-tRNA(Ala), protecting cells against glycine mischarging by AlaRS. Acts via tRNA-based rather than protein-based catalysis; rejects L-amino acids rather than detecting D-amino acids in the active site. By recycling D-aminoacyl-tRNA to D-amino acids and free tRNA molecules, this enzyme counteracts the toxicity associated with the formation of D-aminoacyl-tRNA entities in vivo and helps enforce protein L-homochirality.</text>
</comment>
<dbReference type="InterPro" id="IPR023509">
    <property type="entry name" value="DTD-like_sf"/>
</dbReference>
<comment type="caution">
    <text evidence="3">The sequence shown here is derived from an EMBL/GenBank/DDBJ whole genome shotgun (WGS) entry which is preliminary data.</text>
</comment>
<comment type="subunit">
    <text evidence="2">Homodimer.</text>
</comment>
<keyword evidence="4" id="KW-1185">Reference proteome</keyword>
<dbReference type="RefSeq" id="WP_116495772.1">
    <property type="nucleotide sequence ID" value="NZ_QENZ01000003.1"/>
</dbReference>
<dbReference type="EC" id="3.1.1.96" evidence="2"/>
<comment type="catalytic activity">
    <reaction evidence="2">
        <text>glycyl-tRNA(Ala) + H2O = tRNA(Ala) + glycine + H(+)</text>
        <dbReference type="Rhea" id="RHEA:53744"/>
        <dbReference type="Rhea" id="RHEA-COMP:9657"/>
        <dbReference type="Rhea" id="RHEA-COMP:13640"/>
        <dbReference type="ChEBI" id="CHEBI:15377"/>
        <dbReference type="ChEBI" id="CHEBI:15378"/>
        <dbReference type="ChEBI" id="CHEBI:57305"/>
        <dbReference type="ChEBI" id="CHEBI:78442"/>
        <dbReference type="ChEBI" id="CHEBI:78522"/>
    </reaction>
</comment>
<evidence type="ECO:0000256" key="1">
    <source>
        <dbReference type="ARBA" id="ARBA00009673"/>
    </source>
</evidence>
<dbReference type="Gene3D" id="3.50.80.10">
    <property type="entry name" value="D-tyrosyl-tRNA(Tyr) deacylase"/>
    <property type="match status" value="1"/>
</dbReference>
<comment type="similarity">
    <text evidence="1 2">Belongs to the DTD family.</text>
</comment>